<name>A0A8H7TJ64_9HELO</name>
<protein>
    <recommendedName>
        <fullName evidence="1">AB hydrolase-1 domain-containing protein</fullName>
    </recommendedName>
</protein>
<reference evidence="2" key="1">
    <citation type="submission" date="2021-02" db="EMBL/GenBank/DDBJ databases">
        <title>Genome sequence Cadophora malorum strain M34.</title>
        <authorList>
            <person name="Stefanovic E."/>
            <person name="Vu D."/>
            <person name="Scully C."/>
            <person name="Dijksterhuis J."/>
            <person name="Roader J."/>
            <person name="Houbraken J."/>
        </authorList>
    </citation>
    <scope>NUCLEOTIDE SEQUENCE</scope>
    <source>
        <strain evidence="2">M34</strain>
    </source>
</reference>
<dbReference type="AlphaFoldDB" id="A0A8H7TJ64"/>
<feature type="domain" description="AB hydrolase-1" evidence="1">
    <location>
        <begin position="6"/>
        <end position="239"/>
    </location>
</feature>
<sequence>MPKPTIVFCHGAWHSPSFFDKVISILEPIGYKCVTFSFPGTGNVPAVDSLDEDIAAVRAAVVKEIDTGSDVVVSAHSWGGVPACSALDGLSKAERQCDGKAGGVVRLAFVTSFILPEETSVSDVLGGPLPIWVPDADGNLKFPDEINKDVFYHDLPSDEADEWVSKLRVHSLATFMTKTKSAAWKRIPTSYLLCENDKPVPLELQESMIATVKREGGDIDTERLFVSHSPHLAMPDKVAGFLRRAAGENCRDGAWSQN</sequence>
<dbReference type="Pfam" id="PF12697">
    <property type="entry name" value="Abhydrolase_6"/>
    <property type="match status" value="1"/>
</dbReference>
<proteinExistence type="predicted"/>
<accession>A0A8H7TJ64</accession>
<evidence type="ECO:0000259" key="1">
    <source>
        <dbReference type="Pfam" id="PF12697"/>
    </source>
</evidence>
<dbReference type="InterPro" id="IPR052897">
    <property type="entry name" value="Sec-Metab_Biosynth_Hydrolase"/>
</dbReference>
<dbReference type="PANTHER" id="PTHR37017:SF11">
    <property type="entry name" value="ESTERASE_LIPASE_THIOESTERASE DOMAIN-CONTAINING PROTEIN"/>
    <property type="match status" value="1"/>
</dbReference>
<organism evidence="2 3">
    <name type="scientific">Cadophora malorum</name>
    <dbReference type="NCBI Taxonomy" id="108018"/>
    <lineage>
        <taxon>Eukaryota</taxon>
        <taxon>Fungi</taxon>
        <taxon>Dikarya</taxon>
        <taxon>Ascomycota</taxon>
        <taxon>Pezizomycotina</taxon>
        <taxon>Leotiomycetes</taxon>
        <taxon>Helotiales</taxon>
        <taxon>Ploettnerulaceae</taxon>
        <taxon>Cadophora</taxon>
    </lineage>
</organism>
<dbReference type="OrthoDB" id="408373at2759"/>
<dbReference type="SUPFAM" id="SSF53474">
    <property type="entry name" value="alpha/beta-Hydrolases"/>
    <property type="match status" value="1"/>
</dbReference>
<dbReference type="Proteomes" id="UP000664132">
    <property type="component" value="Unassembled WGS sequence"/>
</dbReference>
<dbReference type="EMBL" id="JAFJYH010000090">
    <property type="protein sequence ID" value="KAG4420140.1"/>
    <property type="molecule type" value="Genomic_DNA"/>
</dbReference>
<dbReference type="PANTHER" id="PTHR37017">
    <property type="entry name" value="AB HYDROLASE-1 DOMAIN-CONTAINING PROTEIN-RELATED"/>
    <property type="match status" value="1"/>
</dbReference>
<dbReference type="InterPro" id="IPR000073">
    <property type="entry name" value="AB_hydrolase_1"/>
</dbReference>
<evidence type="ECO:0000313" key="2">
    <source>
        <dbReference type="EMBL" id="KAG4420140.1"/>
    </source>
</evidence>
<dbReference type="InterPro" id="IPR029058">
    <property type="entry name" value="AB_hydrolase_fold"/>
</dbReference>
<gene>
    <name evidence="2" type="ORF">IFR04_006703</name>
</gene>
<dbReference type="Gene3D" id="3.40.50.1820">
    <property type="entry name" value="alpha/beta hydrolase"/>
    <property type="match status" value="1"/>
</dbReference>
<evidence type="ECO:0000313" key="3">
    <source>
        <dbReference type="Proteomes" id="UP000664132"/>
    </source>
</evidence>
<keyword evidence="3" id="KW-1185">Reference proteome</keyword>
<comment type="caution">
    <text evidence="2">The sequence shown here is derived from an EMBL/GenBank/DDBJ whole genome shotgun (WGS) entry which is preliminary data.</text>
</comment>